<protein>
    <submittedName>
        <fullName evidence="2">Uncharacterized protein</fullName>
    </submittedName>
</protein>
<reference evidence="2" key="1">
    <citation type="journal article" date="2022" name="Front. Genet.">
        <title>Chromosome-Scale Assembly of the Dendrobium nobile Genome Provides Insights Into the Molecular Mechanism of the Biosynthesis of the Medicinal Active Ingredient of Dendrobium.</title>
        <authorList>
            <person name="Xu Q."/>
            <person name="Niu S.-C."/>
            <person name="Li K.-L."/>
            <person name="Zheng P.-J."/>
            <person name="Zhang X.-J."/>
            <person name="Jia Y."/>
            <person name="Liu Y."/>
            <person name="Niu Y.-X."/>
            <person name="Yu L.-H."/>
            <person name="Chen D.-F."/>
            <person name="Zhang G.-Q."/>
        </authorList>
    </citation>
    <scope>NUCLEOTIDE SEQUENCE</scope>
    <source>
        <tissue evidence="2">Leaf</tissue>
    </source>
</reference>
<feature type="compositionally biased region" description="Basic and acidic residues" evidence="1">
    <location>
        <begin position="430"/>
        <end position="458"/>
    </location>
</feature>
<organism evidence="2 3">
    <name type="scientific">Dendrobium nobile</name>
    <name type="common">Orchid</name>
    <dbReference type="NCBI Taxonomy" id="94219"/>
    <lineage>
        <taxon>Eukaryota</taxon>
        <taxon>Viridiplantae</taxon>
        <taxon>Streptophyta</taxon>
        <taxon>Embryophyta</taxon>
        <taxon>Tracheophyta</taxon>
        <taxon>Spermatophyta</taxon>
        <taxon>Magnoliopsida</taxon>
        <taxon>Liliopsida</taxon>
        <taxon>Asparagales</taxon>
        <taxon>Orchidaceae</taxon>
        <taxon>Epidendroideae</taxon>
        <taxon>Malaxideae</taxon>
        <taxon>Dendrobiinae</taxon>
        <taxon>Dendrobium</taxon>
    </lineage>
</organism>
<name>A0A8T3AJC9_DENNO</name>
<evidence type="ECO:0000256" key="1">
    <source>
        <dbReference type="SAM" id="MobiDB-lite"/>
    </source>
</evidence>
<evidence type="ECO:0000313" key="3">
    <source>
        <dbReference type="Proteomes" id="UP000829196"/>
    </source>
</evidence>
<feature type="region of interest" description="Disordered" evidence="1">
    <location>
        <begin position="430"/>
        <end position="460"/>
    </location>
</feature>
<dbReference type="Proteomes" id="UP000829196">
    <property type="component" value="Unassembled WGS sequence"/>
</dbReference>
<dbReference type="EMBL" id="JAGYWB010000016">
    <property type="protein sequence ID" value="KAI0496347.1"/>
    <property type="molecule type" value="Genomic_DNA"/>
</dbReference>
<gene>
    <name evidence="2" type="ORF">KFK09_022663</name>
</gene>
<proteinExistence type="predicted"/>
<feature type="region of interest" description="Disordered" evidence="1">
    <location>
        <begin position="471"/>
        <end position="490"/>
    </location>
</feature>
<keyword evidence="3" id="KW-1185">Reference proteome</keyword>
<evidence type="ECO:0000313" key="2">
    <source>
        <dbReference type="EMBL" id="KAI0496347.1"/>
    </source>
</evidence>
<comment type="caution">
    <text evidence="2">The sequence shown here is derived from an EMBL/GenBank/DDBJ whole genome shotgun (WGS) entry which is preliminary data.</text>
</comment>
<dbReference type="AlphaFoldDB" id="A0A8T3AJC9"/>
<accession>A0A8T3AJC9</accession>
<sequence length="490" mass="55012">MPKPGSLPPICLSRHLLFISKVEVLSNHETQDQEAFDGQSSSWLWEMMTHHYPSLRLPLLLRGKEKDVINDTQMSPIVDERNGNQLEEGEVVLVEVLPSLGEGKGVMEEDGMFMEDEYPQQISHVELHSKTPSTSCYNSDAFTDMEDMGLVAKCFPKDDNDLSFVRGAIRDNNGKMVVAFVGPIQIGNYDDAITLAILYGLKVCSHTRLHESMCYLNSRCSCHISGDANQFISLKVRARGKVTLGDNTTKKVVGTGYSSIGKSFRVFNKRTLVMEETTHVVFQESNSEKSKVEEEDEVGEITQGVENTNMEERGQLENTNEIEKPLYGLNLAPREEVKGVQVLCLARISSRGSMDSLVAIFHLKRRCKDFMPLDEHKDSLPYVLSYNFPIPLDEGVRDSINSWRDIATKASKKRASSSFGKGIFISTEGEERKPSHIKTDCPKLKATPSKEKVEEKPIIKNGKKKFQRAFWADSASDSSKTEKDEEVTNL</sequence>